<dbReference type="InterPro" id="IPR036890">
    <property type="entry name" value="HATPase_C_sf"/>
</dbReference>
<feature type="transmembrane region" description="Helical" evidence="11">
    <location>
        <begin position="91"/>
        <end position="113"/>
    </location>
</feature>
<keyword evidence="7" id="KW-0067">ATP-binding</keyword>
<dbReference type="Gene3D" id="3.30.565.10">
    <property type="entry name" value="Histidine kinase-like ATPase, C-terminal domain"/>
    <property type="match status" value="1"/>
</dbReference>
<feature type="transmembrane region" description="Helical" evidence="11">
    <location>
        <begin position="183"/>
        <end position="208"/>
    </location>
</feature>
<dbReference type="PANTHER" id="PTHR34220:SF7">
    <property type="entry name" value="SENSOR HISTIDINE KINASE YPDA"/>
    <property type="match status" value="1"/>
</dbReference>
<feature type="domain" description="Signal transduction histidine kinase 5TM receptor LytS transmembrane region" evidence="14">
    <location>
        <begin position="40"/>
        <end position="208"/>
    </location>
</feature>
<proteinExistence type="predicted"/>
<dbReference type="InterPro" id="IPR003594">
    <property type="entry name" value="HATPase_dom"/>
</dbReference>
<dbReference type="InterPro" id="IPR011620">
    <property type="entry name" value="Sig_transdc_His_kinase_LytS_TM"/>
</dbReference>
<dbReference type="Proteomes" id="UP001260980">
    <property type="component" value="Unassembled WGS sequence"/>
</dbReference>
<dbReference type="InterPro" id="IPR050640">
    <property type="entry name" value="Bact_2-comp_sensor_kinase"/>
</dbReference>
<feature type="transmembrane region" description="Helical" evidence="11">
    <location>
        <begin position="7"/>
        <end position="25"/>
    </location>
</feature>
<keyword evidence="16" id="KW-1185">Reference proteome</keyword>
<evidence type="ECO:0000256" key="3">
    <source>
        <dbReference type="ARBA" id="ARBA00022679"/>
    </source>
</evidence>
<sequence length="537" mass="60756">MLQLIQLFVDMMERVGFLIALAFAFSRSRWMRSYMSYQGDRTYQWRFLFFFSAYAILATYSGVTVSDYTYRPAPWIGEVSPTAAIANARTVGVVIAGLLGGVKSGFIVGIIAGVHRYSLGGFVAVACMIAPILQGILAGLCRNAFKKRFRKIASVQLAFLVGFMAEALQMILILALAKPWEDAFNLVSLIGLPQTLANSVGVALYFVLYNTMEREEARIGAEHAHQALQIADMTMPLWRLDFDKAVAEISKVLNEEMKSVGAFFSKDGVTWIAEGRKTQHANDLIIRVPNRPQVGQFRLYFEREQDDNPSRRRMLSSLAELLSQQYAFVESDRQTQLLADAEIRSLQAQMNPHFLFNVLNTVKSFIRTKPEEARQMVMHLSKFLRKNMSHGNQRLITIRDEYELVMSYLSLIKSRLGDQMEFYADIDERLLDHAIPPFTIQPLIENAIMHGIKNKPGIGVIRLSVKEELDEGKLHARITVQDNGVGLEPAELDSQSEHAGLALRNIEQRLNYHYGKEHPLEIASKPGEGTIIKFWVR</sequence>
<keyword evidence="2" id="KW-1003">Cell membrane</keyword>
<dbReference type="EMBL" id="JAWCUD010000007">
    <property type="protein sequence ID" value="MDU0203400.1"/>
    <property type="molecule type" value="Genomic_DNA"/>
</dbReference>
<keyword evidence="6" id="KW-0418">Kinase</keyword>
<feature type="domain" description="Histidine kinase/HSP90-like ATPase" evidence="12">
    <location>
        <begin position="441"/>
        <end position="536"/>
    </location>
</feature>
<evidence type="ECO:0000256" key="6">
    <source>
        <dbReference type="ARBA" id="ARBA00022777"/>
    </source>
</evidence>
<feature type="transmembrane region" description="Helical" evidence="11">
    <location>
        <begin position="157"/>
        <end position="177"/>
    </location>
</feature>
<reference evidence="15 16" key="1">
    <citation type="submission" date="2023-10" db="EMBL/GenBank/DDBJ databases">
        <title>Paenibacillus strain PFR10 Genome sequencing and assembly.</title>
        <authorList>
            <person name="Kim I."/>
        </authorList>
    </citation>
    <scope>NUCLEOTIDE SEQUENCE [LARGE SCALE GENOMIC DNA]</scope>
    <source>
        <strain evidence="15 16">PFR10</strain>
    </source>
</reference>
<feature type="transmembrane region" description="Helical" evidence="11">
    <location>
        <begin position="45"/>
        <end position="70"/>
    </location>
</feature>
<evidence type="ECO:0000259" key="12">
    <source>
        <dbReference type="Pfam" id="PF02518"/>
    </source>
</evidence>
<evidence type="ECO:0000313" key="15">
    <source>
        <dbReference type="EMBL" id="MDU0203400.1"/>
    </source>
</evidence>
<evidence type="ECO:0000256" key="11">
    <source>
        <dbReference type="SAM" id="Phobius"/>
    </source>
</evidence>
<dbReference type="Gene3D" id="1.10.1760.20">
    <property type="match status" value="1"/>
</dbReference>
<feature type="transmembrane region" description="Helical" evidence="11">
    <location>
        <begin position="119"/>
        <end position="145"/>
    </location>
</feature>
<accession>A0ABU3RGI2</accession>
<organism evidence="15 16">
    <name type="scientific">Paenibacillus violae</name>
    <dbReference type="NCBI Taxonomy" id="3077234"/>
    <lineage>
        <taxon>Bacteria</taxon>
        <taxon>Bacillati</taxon>
        <taxon>Bacillota</taxon>
        <taxon>Bacilli</taxon>
        <taxon>Bacillales</taxon>
        <taxon>Paenibacillaceae</taxon>
        <taxon>Paenibacillus</taxon>
    </lineage>
</organism>
<evidence type="ECO:0000256" key="4">
    <source>
        <dbReference type="ARBA" id="ARBA00022692"/>
    </source>
</evidence>
<dbReference type="Pfam" id="PF06580">
    <property type="entry name" value="His_kinase"/>
    <property type="match status" value="1"/>
</dbReference>
<dbReference type="RefSeq" id="WP_315953540.1">
    <property type="nucleotide sequence ID" value="NZ_JAWCUD010000007.1"/>
</dbReference>
<comment type="caution">
    <text evidence="15">The sequence shown here is derived from an EMBL/GenBank/DDBJ whole genome shotgun (WGS) entry which is preliminary data.</text>
</comment>
<gene>
    <name evidence="15" type="ORF">RQP52_20160</name>
</gene>
<evidence type="ECO:0000256" key="7">
    <source>
        <dbReference type="ARBA" id="ARBA00022840"/>
    </source>
</evidence>
<feature type="domain" description="Signal transduction histidine kinase internal region" evidence="13">
    <location>
        <begin position="341"/>
        <end position="419"/>
    </location>
</feature>
<keyword evidence="8 11" id="KW-1133">Transmembrane helix</keyword>
<protein>
    <submittedName>
        <fullName evidence="15">LytS/YhcK type 5TM receptor domain-containing protein</fullName>
    </submittedName>
</protein>
<evidence type="ECO:0000256" key="5">
    <source>
        <dbReference type="ARBA" id="ARBA00022741"/>
    </source>
</evidence>
<evidence type="ECO:0000256" key="10">
    <source>
        <dbReference type="ARBA" id="ARBA00023136"/>
    </source>
</evidence>
<evidence type="ECO:0000256" key="9">
    <source>
        <dbReference type="ARBA" id="ARBA00023012"/>
    </source>
</evidence>
<dbReference type="PANTHER" id="PTHR34220">
    <property type="entry name" value="SENSOR HISTIDINE KINASE YPDA"/>
    <property type="match status" value="1"/>
</dbReference>
<evidence type="ECO:0000256" key="8">
    <source>
        <dbReference type="ARBA" id="ARBA00022989"/>
    </source>
</evidence>
<evidence type="ECO:0000256" key="2">
    <source>
        <dbReference type="ARBA" id="ARBA00022475"/>
    </source>
</evidence>
<evidence type="ECO:0000313" key="16">
    <source>
        <dbReference type="Proteomes" id="UP001260980"/>
    </source>
</evidence>
<keyword evidence="5" id="KW-0547">Nucleotide-binding</keyword>
<dbReference type="InterPro" id="IPR010559">
    <property type="entry name" value="Sig_transdc_His_kin_internal"/>
</dbReference>
<keyword evidence="15" id="KW-0675">Receptor</keyword>
<dbReference type="Pfam" id="PF02518">
    <property type="entry name" value="HATPase_c"/>
    <property type="match status" value="1"/>
</dbReference>
<name>A0ABU3RGI2_9BACL</name>
<comment type="subcellular location">
    <subcellularLocation>
        <location evidence="1">Cell membrane</location>
        <topology evidence="1">Multi-pass membrane protein</topology>
    </subcellularLocation>
</comment>
<keyword evidence="9" id="KW-0902">Two-component regulatory system</keyword>
<evidence type="ECO:0000256" key="1">
    <source>
        <dbReference type="ARBA" id="ARBA00004651"/>
    </source>
</evidence>
<evidence type="ECO:0000259" key="13">
    <source>
        <dbReference type="Pfam" id="PF06580"/>
    </source>
</evidence>
<keyword evidence="3" id="KW-0808">Transferase</keyword>
<keyword evidence="10 11" id="KW-0472">Membrane</keyword>
<evidence type="ECO:0000259" key="14">
    <source>
        <dbReference type="Pfam" id="PF07694"/>
    </source>
</evidence>
<dbReference type="Pfam" id="PF07694">
    <property type="entry name" value="5TM-5TMR_LYT"/>
    <property type="match status" value="1"/>
</dbReference>
<dbReference type="SUPFAM" id="SSF55874">
    <property type="entry name" value="ATPase domain of HSP90 chaperone/DNA topoisomerase II/histidine kinase"/>
    <property type="match status" value="1"/>
</dbReference>
<keyword evidence="4 11" id="KW-0812">Transmembrane</keyword>